<dbReference type="SUPFAM" id="SSF48008">
    <property type="entry name" value="GntR ligand-binding domain-like"/>
    <property type="match status" value="1"/>
</dbReference>
<keyword evidence="3" id="KW-0804">Transcription</keyword>
<dbReference type="InterPro" id="IPR008920">
    <property type="entry name" value="TF_FadR/GntR_C"/>
</dbReference>
<dbReference type="InterPro" id="IPR000524">
    <property type="entry name" value="Tscrpt_reg_HTH_GntR"/>
</dbReference>
<dbReference type="InterPro" id="IPR036388">
    <property type="entry name" value="WH-like_DNA-bd_sf"/>
</dbReference>
<evidence type="ECO:0000256" key="3">
    <source>
        <dbReference type="ARBA" id="ARBA00023163"/>
    </source>
</evidence>
<dbReference type="EMBL" id="CCRH01000004">
    <property type="protein sequence ID" value="CDZ33771.1"/>
    <property type="molecule type" value="Genomic_DNA"/>
</dbReference>
<dbReference type="AlphaFoldDB" id="A0A0T7FFK4"/>
<sequence length="238" mass="27275">MSTITGIRQAASDRDDLAEDGGSSIYERLRDDIIHGRVKANERLKVAELASRMGTSTNPVREALQQLRGEGFVIMTPNRGARVRPIDEEFVRDICEIEVLIEPALTRWFVGIVTKGEIEELERVQAEIESLNFEDEMRHSQLDLQFHRLMYDRHYNRHAVDLWVRHRQILGAISRQFTTSVKRQKDVIQEHKDLLGCLQQHDPDAAAAAIARHVSGSGAHIIEHMRARRYRAHGADEK</sequence>
<dbReference type="SMART" id="SM00895">
    <property type="entry name" value="FCD"/>
    <property type="match status" value="1"/>
</dbReference>
<dbReference type="CDD" id="cd07377">
    <property type="entry name" value="WHTH_GntR"/>
    <property type="match status" value="1"/>
</dbReference>
<organism evidence="5 6">
    <name type="scientific">Neorhizobium galegae bv. officinalis</name>
    <dbReference type="NCBI Taxonomy" id="323656"/>
    <lineage>
        <taxon>Bacteria</taxon>
        <taxon>Pseudomonadati</taxon>
        <taxon>Pseudomonadota</taxon>
        <taxon>Alphaproteobacteria</taxon>
        <taxon>Hyphomicrobiales</taxon>
        <taxon>Rhizobiaceae</taxon>
        <taxon>Rhizobium/Agrobacterium group</taxon>
        <taxon>Neorhizobium</taxon>
    </lineage>
</organism>
<protein>
    <submittedName>
        <fullName evidence="5">Transcriptional regulator</fullName>
    </submittedName>
</protein>
<accession>A0A0T7FFK4</accession>
<dbReference type="SMART" id="SM00345">
    <property type="entry name" value="HTH_GNTR"/>
    <property type="match status" value="1"/>
</dbReference>
<dbReference type="InterPro" id="IPR036390">
    <property type="entry name" value="WH_DNA-bd_sf"/>
</dbReference>
<reference evidence="5 6" key="1">
    <citation type="submission" date="2014-08" db="EMBL/GenBank/DDBJ databases">
        <authorList>
            <person name="Chen Y.-H."/>
        </authorList>
    </citation>
    <scope>NUCLEOTIDE SEQUENCE [LARGE SCALE GENOMIC DNA]</scope>
</reference>
<name>A0A0T7FFK4_NEOGA</name>
<gene>
    <name evidence="5" type="ORF">NGAL_HAMBI1145_20050</name>
</gene>
<evidence type="ECO:0000313" key="6">
    <source>
        <dbReference type="Proteomes" id="UP000046176"/>
    </source>
</evidence>
<dbReference type="PANTHER" id="PTHR43537:SF24">
    <property type="entry name" value="GLUCONATE OPERON TRANSCRIPTIONAL REPRESSOR"/>
    <property type="match status" value="1"/>
</dbReference>
<dbReference type="InterPro" id="IPR011711">
    <property type="entry name" value="GntR_C"/>
</dbReference>
<evidence type="ECO:0000256" key="2">
    <source>
        <dbReference type="ARBA" id="ARBA00023125"/>
    </source>
</evidence>
<evidence type="ECO:0000259" key="4">
    <source>
        <dbReference type="PROSITE" id="PS50949"/>
    </source>
</evidence>
<dbReference type="GO" id="GO:0003700">
    <property type="term" value="F:DNA-binding transcription factor activity"/>
    <property type="evidence" value="ECO:0007669"/>
    <property type="project" value="InterPro"/>
</dbReference>
<dbReference type="OrthoDB" id="8638122at2"/>
<proteinExistence type="predicted"/>
<dbReference type="Proteomes" id="UP000046176">
    <property type="component" value="Unassembled WGS sequence"/>
</dbReference>
<evidence type="ECO:0000313" key="5">
    <source>
        <dbReference type="EMBL" id="CDZ33771.1"/>
    </source>
</evidence>
<dbReference type="Gene3D" id="1.20.120.530">
    <property type="entry name" value="GntR ligand-binding domain-like"/>
    <property type="match status" value="1"/>
</dbReference>
<keyword evidence="2" id="KW-0238">DNA-binding</keyword>
<dbReference type="Pfam" id="PF00392">
    <property type="entry name" value="GntR"/>
    <property type="match status" value="1"/>
</dbReference>
<dbReference type="GO" id="GO:0003677">
    <property type="term" value="F:DNA binding"/>
    <property type="evidence" value="ECO:0007669"/>
    <property type="project" value="UniProtKB-KW"/>
</dbReference>
<dbReference type="SUPFAM" id="SSF46785">
    <property type="entry name" value="Winged helix' DNA-binding domain"/>
    <property type="match status" value="1"/>
</dbReference>
<feature type="domain" description="HTH gntR-type" evidence="4">
    <location>
        <begin position="19"/>
        <end position="86"/>
    </location>
</feature>
<keyword evidence="1" id="KW-0805">Transcription regulation</keyword>
<evidence type="ECO:0000256" key="1">
    <source>
        <dbReference type="ARBA" id="ARBA00023015"/>
    </source>
</evidence>
<dbReference type="RefSeq" id="WP_046666188.1">
    <property type="nucleotide sequence ID" value="NZ_CCRH01000004.1"/>
</dbReference>
<dbReference type="PROSITE" id="PS50949">
    <property type="entry name" value="HTH_GNTR"/>
    <property type="match status" value="1"/>
</dbReference>
<dbReference type="Gene3D" id="1.10.10.10">
    <property type="entry name" value="Winged helix-like DNA-binding domain superfamily/Winged helix DNA-binding domain"/>
    <property type="match status" value="1"/>
</dbReference>
<dbReference type="PANTHER" id="PTHR43537">
    <property type="entry name" value="TRANSCRIPTIONAL REGULATOR, GNTR FAMILY"/>
    <property type="match status" value="1"/>
</dbReference>
<dbReference type="Pfam" id="PF07729">
    <property type="entry name" value="FCD"/>
    <property type="match status" value="1"/>
</dbReference>